<dbReference type="SMART" id="SM00343">
    <property type="entry name" value="ZnF_C2HC"/>
    <property type="match status" value="1"/>
</dbReference>
<dbReference type="Gene3D" id="1.10.150.320">
    <property type="entry name" value="Photosystem II 12 kDa extrinsic protein"/>
    <property type="match status" value="1"/>
</dbReference>
<proteinExistence type="predicted"/>
<gene>
    <name evidence="5" type="ORF">MEDL_44493</name>
</gene>
<evidence type="ECO:0000256" key="3">
    <source>
        <dbReference type="SAM" id="MobiDB-lite"/>
    </source>
</evidence>
<dbReference type="GO" id="GO:0008270">
    <property type="term" value="F:zinc ion binding"/>
    <property type="evidence" value="ECO:0007669"/>
    <property type="project" value="UniProtKB-KW"/>
</dbReference>
<keyword evidence="1" id="KW-0479">Metal-binding</keyword>
<name>A0A8S3TJF1_MYTED</name>
<dbReference type="PANTHER" id="PTHR33223">
    <property type="entry name" value="CCHC-TYPE DOMAIN-CONTAINING PROTEIN"/>
    <property type="match status" value="1"/>
</dbReference>
<dbReference type="OrthoDB" id="6161332at2759"/>
<dbReference type="InterPro" id="IPR036875">
    <property type="entry name" value="Znf_CCHC_sf"/>
</dbReference>
<comment type="caution">
    <text evidence="5">The sequence shown here is derived from an EMBL/GenBank/DDBJ whole genome shotgun (WGS) entry which is preliminary data.</text>
</comment>
<dbReference type="SUPFAM" id="SSF57756">
    <property type="entry name" value="Retrovirus zinc finger-like domains"/>
    <property type="match status" value="1"/>
</dbReference>
<keyword evidence="6" id="KW-1185">Reference proteome</keyword>
<evidence type="ECO:0000313" key="5">
    <source>
        <dbReference type="EMBL" id="CAG2231726.1"/>
    </source>
</evidence>
<dbReference type="SUPFAM" id="SSF47781">
    <property type="entry name" value="RuvA domain 2-like"/>
    <property type="match status" value="1"/>
</dbReference>
<feature type="coiled-coil region" evidence="2">
    <location>
        <begin position="95"/>
        <end position="132"/>
    </location>
</feature>
<organism evidence="5 6">
    <name type="scientific">Mytilus edulis</name>
    <name type="common">Blue mussel</name>
    <dbReference type="NCBI Taxonomy" id="6550"/>
    <lineage>
        <taxon>Eukaryota</taxon>
        <taxon>Metazoa</taxon>
        <taxon>Spiralia</taxon>
        <taxon>Lophotrochozoa</taxon>
        <taxon>Mollusca</taxon>
        <taxon>Bivalvia</taxon>
        <taxon>Autobranchia</taxon>
        <taxon>Pteriomorphia</taxon>
        <taxon>Mytilida</taxon>
        <taxon>Mytiloidea</taxon>
        <taxon>Mytilidae</taxon>
        <taxon>Mytilinae</taxon>
        <taxon>Mytilus</taxon>
    </lineage>
</organism>
<feature type="compositionally biased region" description="Basic and acidic residues" evidence="3">
    <location>
        <begin position="596"/>
        <end position="605"/>
    </location>
</feature>
<dbReference type="InterPro" id="IPR001878">
    <property type="entry name" value="Znf_CCHC"/>
</dbReference>
<feature type="coiled-coil region" evidence="2">
    <location>
        <begin position="159"/>
        <end position="218"/>
    </location>
</feature>
<dbReference type="PROSITE" id="PS50158">
    <property type="entry name" value="ZF_CCHC"/>
    <property type="match status" value="1"/>
</dbReference>
<feature type="region of interest" description="Disordered" evidence="3">
    <location>
        <begin position="596"/>
        <end position="668"/>
    </location>
</feature>
<feature type="coiled-coil region" evidence="2">
    <location>
        <begin position="249"/>
        <end position="279"/>
    </location>
</feature>
<keyword evidence="2" id="KW-0175">Coiled coil</keyword>
<evidence type="ECO:0000256" key="1">
    <source>
        <dbReference type="PROSITE-ProRule" id="PRU00047"/>
    </source>
</evidence>
<sequence length="668" mass="77491">MAGKQTVNINTASIEELMTLKDIGQKRAQLIVAERSKLGTLTAETLKAIEGIPSNIWDPFIFMGKVVFEEQLDTKETEIGKSVQQDNQQVTTENKELVTIQQDQLQQQQDQLQQQQDQLQQQEKVIEDFKTKLMIADQDKKSIQQDVKKQLSDVKSQCTAQLTAKAEELEEVMDSMQKYKNKFEQELHYVKIEERQRCEELESTLESERKEFEQHLLDMQHKMKMEAVQKSQELEESFYQLKTEREMLMNKVEEQARLIDNDREKIKSQQKELEVKDQQHATKVQKLEEDYKTKTFSKLVETTGNLAPDNVYKSKIIPKVDADKTAVKIAENKSSVSTVKSTPKTTLDERPISRYRNEGPIAPKLATFDGKSEWKPYYLQFIHIANKYNWDTQQKLDKLIECLREKALKFFSTRPLSIQTDFKLLADKLNQRFGNKDLPYTIRRQLQDVRQNGDEMIEEFAERIQEMATDGYIDTPEHVVETISVDAFLKGCTDKKAALLAMEKSPTRMDQALQFVKSSIHNQRVLLGYKKSDVRRVQFEKYDQDDSDDDSEIAVRVVNKKPNYVPWQETIEKRVLKTEQDITGINNNVGKILKILETRGNDNRRPRSPSPSRSPARTVTCYTCNQEGHYSNQCENKSNNSSPMRRNRSPSPVSSRPKVHLNEQGSKK</sequence>
<dbReference type="Gene3D" id="4.10.60.10">
    <property type="entry name" value="Zinc finger, CCHC-type"/>
    <property type="match status" value="1"/>
</dbReference>
<dbReference type="AlphaFoldDB" id="A0A8S3TJF1"/>
<reference evidence="5" key="1">
    <citation type="submission" date="2021-03" db="EMBL/GenBank/DDBJ databases">
        <authorList>
            <person name="Bekaert M."/>
        </authorList>
    </citation>
    <scope>NUCLEOTIDE SEQUENCE</scope>
</reference>
<feature type="domain" description="CCHC-type" evidence="4">
    <location>
        <begin position="621"/>
        <end position="636"/>
    </location>
</feature>
<evidence type="ECO:0000256" key="2">
    <source>
        <dbReference type="SAM" id="Coils"/>
    </source>
</evidence>
<keyword evidence="1" id="KW-0862">Zinc</keyword>
<dbReference type="Pfam" id="PF12836">
    <property type="entry name" value="HHH_3"/>
    <property type="match status" value="1"/>
</dbReference>
<evidence type="ECO:0000259" key="4">
    <source>
        <dbReference type="PROSITE" id="PS50158"/>
    </source>
</evidence>
<protein>
    <recommendedName>
        <fullName evidence="4">CCHC-type domain-containing protein</fullName>
    </recommendedName>
</protein>
<dbReference type="InterPro" id="IPR010994">
    <property type="entry name" value="RuvA_2-like"/>
</dbReference>
<dbReference type="PANTHER" id="PTHR33223:SF6">
    <property type="entry name" value="CCHC-TYPE DOMAIN-CONTAINING PROTEIN"/>
    <property type="match status" value="1"/>
</dbReference>
<accession>A0A8S3TJF1</accession>
<dbReference type="Pfam" id="PF00098">
    <property type="entry name" value="zf-CCHC"/>
    <property type="match status" value="1"/>
</dbReference>
<feature type="compositionally biased region" description="Low complexity" evidence="3">
    <location>
        <begin position="636"/>
        <end position="656"/>
    </location>
</feature>
<evidence type="ECO:0000313" key="6">
    <source>
        <dbReference type="Proteomes" id="UP000683360"/>
    </source>
</evidence>
<feature type="compositionally biased region" description="Polar residues" evidence="3">
    <location>
        <begin position="620"/>
        <end position="635"/>
    </location>
</feature>
<dbReference type="Proteomes" id="UP000683360">
    <property type="component" value="Unassembled WGS sequence"/>
</dbReference>
<dbReference type="EMBL" id="CAJPWZ010002153">
    <property type="protein sequence ID" value="CAG2231726.1"/>
    <property type="molecule type" value="Genomic_DNA"/>
</dbReference>
<dbReference type="GO" id="GO:0003676">
    <property type="term" value="F:nucleic acid binding"/>
    <property type="evidence" value="ECO:0007669"/>
    <property type="project" value="InterPro"/>
</dbReference>
<keyword evidence="1" id="KW-0863">Zinc-finger</keyword>